<dbReference type="EMBL" id="WTYW01000004">
    <property type="protein sequence ID" value="MXO86788.1"/>
    <property type="molecule type" value="Genomic_DNA"/>
</dbReference>
<dbReference type="PANTHER" id="PTHR43424:SF1">
    <property type="entry name" value="LOCUS PUTATIVE PROTEIN 1-RELATED"/>
    <property type="match status" value="1"/>
</dbReference>
<evidence type="ECO:0000256" key="1">
    <source>
        <dbReference type="ARBA" id="ARBA00004141"/>
    </source>
</evidence>
<dbReference type="InterPro" id="IPR002797">
    <property type="entry name" value="Polysacc_synth"/>
</dbReference>
<dbReference type="AlphaFoldDB" id="A0A844ZG99"/>
<keyword evidence="4 5" id="KW-0472">Membrane</keyword>
<reference evidence="6 7" key="1">
    <citation type="submission" date="2019-12" db="EMBL/GenBank/DDBJ databases">
        <title>Genomic-based taxomic classification of the family Erythrobacteraceae.</title>
        <authorList>
            <person name="Xu L."/>
        </authorList>
    </citation>
    <scope>NUCLEOTIDE SEQUENCE [LARGE SCALE GENOMIC DNA]</scope>
    <source>
        <strain evidence="6 7">MCCC 1A09962</strain>
    </source>
</reference>
<keyword evidence="2 5" id="KW-0812">Transmembrane</keyword>
<comment type="caution">
    <text evidence="6">The sequence shown here is derived from an EMBL/GenBank/DDBJ whole genome shotgun (WGS) entry which is preliminary data.</text>
</comment>
<dbReference type="Pfam" id="PF01943">
    <property type="entry name" value="Polysacc_synt"/>
    <property type="match status" value="1"/>
</dbReference>
<feature type="transmembrane region" description="Helical" evidence="5">
    <location>
        <begin position="272"/>
        <end position="289"/>
    </location>
</feature>
<evidence type="ECO:0000256" key="5">
    <source>
        <dbReference type="SAM" id="Phobius"/>
    </source>
</evidence>
<evidence type="ECO:0000256" key="2">
    <source>
        <dbReference type="ARBA" id="ARBA00022692"/>
    </source>
</evidence>
<evidence type="ECO:0000256" key="4">
    <source>
        <dbReference type="ARBA" id="ARBA00023136"/>
    </source>
</evidence>
<name>A0A844ZG99_9SPHN</name>
<dbReference type="GO" id="GO:0016020">
    <property type="term" value="C:membrane"/>
    <property type="evidence" value="ECO:0007669"/>
    <property type="project" value="UniProtKB-SubCell"/>
</dbReference>
<feature type="transmembrane region" description="Helical" evidence="5">
    <location>
        <begin position="309"/>
        <end position="332"/>
    </location>
</feature>
<evidence type="ECO:0000313" key="6">
    <source>
        <dbReference type="EMBL" id="MXO86788.1"/>
    </source>
</evidence>
<sequence length="445" mass="47816">MTLKRMLRKTGLFLRRPSLAGVIKNISWLMVERVILLLTNLAVSIVVARYLGPAEFGIFQYALAFVALFGFLPYLGLDSLVTRHLVEEPEAQAELVGTTLALRVAGGAAAAALAIGASFLFVEDALDRIMIAIIACGMIFDATLAFDLFFQSRLQSRHAAVARTIGVGTGAILKIACVLIAAPLEAFAGATLVQQIIQAGALVSIFGKHGLSPRSLTYSRERARSLLSASWPLMISSLGGVVFLKIDQVMLKEISGNAENGIYAVAARLSEVWWFLPTAIGLSLYPMLVRARGESSDRYAAVQQGGYDLMFWIGTAIAVAVSLVAGPAIALLYGNDYVRAADVLIIHIWISPIMFMGAITSRWLVLEGLQMVALSRSIVGAVVNVGLNLWLIPLYGAVGAAIATVASYSLLTYGACLLNRATWPVFVKMSRAPLAPFRLISGLRR</sequence>
<feature type="transmembrane region" description="Helical" evidence="5">
    <location>
        <begin position="398"/>
        <end position="418"/>
    </location>
</feature>
<protein>
    <submittedName>
        <fullName evidence="6">Oligosaccharide flippase family protein</fullName>
    </submittedName>
</protein>
<dbReference type="RefSeq" id="WP_160684448.1">
    <property type="nucleotide sequence ID" value="NZ_WTYW01000004.1"/>
</dbReference>
<gene>
    <name evidence="6" type="ORF">GRI38_12205</name>
</gene>
<dbReference type="OrthoDB" id="5240734at2"/>
<keyword evidence="3 5" id="KW-1133">Transmembrane helix</keyword>
<organism evidence="6 7">
    <name type="scientific">Parapontixanthobacter aurantiacus</name>
    <dbReference type="NCBI Taxonomy" id="1463599"/>
    <lineage>
        <taxon>Bacteria</taxon>
        <taxon>Pseudomonadati</taxon>
        <taxon>Pseudomonadota</taxon>
        <taxon>Alphaproteobacteria</taxon>
        <taxon>Sphingomonadales</taxon>
        <taxon>Erythrobacteraceae</taxon>
        <taxon>Parapontixanthobacter</taxon>
    </lineage>
</organism>
<dbReference type="CDD" id="cd13128">
    <property type="entry name" value="MATE_Wzx_like"/>
    <property type="match status" value="1"/>
</dbReference>
<feature type="transmembrane region" description="Helical" evidence="5">
    <location>
        <begin position="34"/>
        <end position="52"/>
    </location>
</feature>
<keyword evidence="7" id="KW-1185">Reference proteome</keyword>
<feature type="transmembrane region" description="Helical" evidence="5">
    <location>
        <begin position="58"/>
        <end position="77"/>
    </location>
</feature>
<feature type="transmembrane region" description="Helical" evidence="5">
    <location>
        <begin position="226"/>
        <end position="246"/>
    </location>
</feature>
<dbReference type="Proteomes" id="UP000433104">
    <property type="component" value="Unassembled WGS sequence"/>
</dbReference>
<evidence type="ECO:0000256" key="3">
    <source>
        <dbReference type="ARBA" id="ARBA00022989"/>
    </source>
</evidence>
<comment type="subcellular location">
    <subcellularLocation>
        <location evidence="1">Membrane</location>
        <topology evidence="1">Multi-pass membrane protein</topology>
    </subcellularLocation>
</comment>
<feature type="transmembrane region" description="Helical" evidence="5">
    <location>
        <begin position="100"/>
        <end position="122"/>
    </location>
</feature>
<evidence type="ECO:0000313" key="7">
    <source>
        <dbReference type="Proteomes" id="UP000433104"/>
    </source>
</evidence>
<proteinExistence type="predicted"/>
<accession>A0A844ZG99</accession>
<dbReference type="PANTHER" id="PTHR43424">
    <property type="entry name" value="LOCUS PUTATIVE PROTEIN 1-RELATED"/>
    <property type="match status" value="1"/>
</dbReference>
<feature type="transmembrane region" description="Helical" evidence="5">
    <location>
        <begin position="344"/>
        <end position="365"/>
    </location>
</feature>
<feature type="transmembrane region" description="Helical" evidence="5">
    <location>
        <begin position="128"/>
        <end position="149"/>
    </location>
</feature>
<dbReference type="InterPro" id="IPR052556">
    <property type="entry name" value="PolySynth_Transporter"/>
</dbReference>